<sequence length="124" mass="13541">MIFDLCLLPFRGIAMANSISDFFGSNNAGFGDVNIDAVIAGNNNQINKYLQLPTQTDPLPAALARLATLPLCDVRSRKKLLYGANTGWSLLFHQQYPTRYCGTVTSRGKPEDNVSTTDWSGQGL</sequence>
<evidence type="ECO:0000313" key="3">
    <source>
        <dbReference type="Proteomes" id="UP000000787"/>
    </source>
</evidence>
<keyword evidence="3" id="KW-1185">Reference proteome</keyword>
<evidence type="ECO:0000256" key="1">
    <source>
        <dbReference type="SAM" id="MobiDB-lite"/>
    </source>
</evidence>
<protein>
    <submittedName>
        <fullName evidence="2">Uncharacterized protein</fullName>
    </submittedName>
</protein>
<accession>A9B5G1</accession>
<gene>
    <name evidence="2" type="ordered locus">Haur_0134</name>
</gene>
<name>A9B5G1_HERA2</name>
<proteinExistence type="predicted"/>
<feature type="compositionally biased region" description="Polar residues" evidence="1">
    <location>
        <begin position="113"/>
        <end position="124"/>
    </location>
</feature>
<dbReference type="InParanoid" id="A9B5G1"/>
<dbReference type="AlphaFoldDB" id="A9B5G1"/>
<dbReference type="BioCyc" id="HAUR316274:GHYA-137-MONOMER"/>
<dbReference type="KEGG" id="hau:Haur_0134"/>
<feature type="region of interest" description="Disordered" evidence="1">
    <location>
        <begin position="105"/>
        <end position="124"/>
    </location>
</feature>
<reference evidence="2 3" key="1">
    <citation type="journal article" date="2011" name="Stand. Genomic Sci.">
        <title>Complete genome sequence of the filamentous gliding predatory bacterium Herpetosiphon aurantiacus type strain (114-95(T)).</title>
        <authorList>
            <person name="Kiss H."/>
            <person name="Nett M."/>
            <person name="Domin N."/>
            <person name="Martin K."/>
            <person name="Maresca J.A."/>
            <person name="Copeland A."/>
            <person name="Lapidus A."/>
            <person name="Lucas S."/>
            <person name="Berry K.W."/>
            <person name="Glavina Del Rio T."/>
            <person name="Dalin E."/>
            <person name="Tice H."/>
            <person name="Pitluck S."/>
            <person name="Richardson P."/>
            <person name="Bruce D."/>
            <person name="Goodwin L."/>
            <person name="Han C."/>
            <person name="Detter J.C."/>
            <person name="Schmutz J."/>
            <person name="Brettin T."/>
            <person name="Land M."/>
            <person name="Hauser L."/>
            <person name="Kyrpides N.C."/>
            <person name="Ivanova N."/>
            <person name="Goker M."/>
            <person name="Woyke T."/>
            <person name="Klenk H.P."/>
            <person name="Bryant D.A."/>
        </authorList>
    </citation>
    <scope>NUCLEOTIDE SEQUENCE [LARGE SCALE GENOMIC DNA]</scope>
    <source>
        <strain evidence="3">ATCC 23779 / DSM 785 / 114-95</strain>
    </source>
</reference>
<evidence type="ECO:0000313" key="2">
    <source>
        <dbReference type="EMBL" id="ABX02786.1"/>
    </source>
</evidence>
<dbReference type="Proteomes" id="UP000000787">
    <property type="component" value="Chromosome"/>
</dbReference>
<dbReference type="HOGENOM" id="CLU_2000764_0_0_0"/>
<dbReference type="EMBL" id="CP000875">
    <property type="protein sequence ID" value="ABX02786.1"/>
    <property type="molecule type" value="Genomic_DNA"/>
</dbReference>
<organism evidence="2 3">
    <name type="scientific">Herpetosiphon aurantiacus (strain ATCC 23779 / DSM 785 / 114-95)</name>
    <dbReference type="NCBI Taxonomy" id="316274"/>
    <lineage>
        <taxon>Bacteria</taxon>
        <taxon>Bacillati</taxon>
        <taxon>Chloroflexota</taxon>
        <taxon>Chloroflexia</taxon>
        <taxon>Herpetosiphonales</taxon>
        <taxon>Herpetosiphonaceae</taxon>
        <taxon>Herpetosiphon</taxon>
    </lineage>
</organism>